<dbReference type="Pfam" id="PF13560">
    <property type="entry name" value="HTH_31"/>
    <property type="match status" value="1"/>
</dbReference>
<dbReference type="eggNOG" id="COG1396">
    <property type="taxonomic scope" value="Bacteria"/>
</dbReference>
<dbReference type="EMBL" id="CP001032">
    <property type="protein sequence ID" value="ACB74368.1"/>
    <property type="molecule type" value="Genomic_DNA"/>
</dbReference>
<proteinExistence type="predicted"/>
<keyword evidence="6" id="KW-1185">Reference proteome</keyword>
<evidence type="ECO:0000256" key="3">
    <source>
        <dbReference type="ARBA" id="ARBA00023163"/>
    </source>
</evidence>
<dbReference type="SMART" id="SM00530">
    <property type="entry name" value="HTH_XRE"/>
    <property type="match status" value="1"/>
</dbReference>
<gene>
    <name evidence="5" type="ordered locus">Oter_1080</name>
</gene>
<evidence type="ECO:0000313" key="6">
    <source>
        <dbReference type="Proteomes" id="UP000007013"/>
    </source>
</evidence>
<evidence type="ECO:0000256" key="1">
    <source>
        <dbReference type="ARBA" id="ARBA00023015"/>
    </source>
</evidence>
<name>B1ZMM3_OPITP</name>
<dbReference type="PANTHER" id="PTHR46797:SF23">
    <property type="entry name" value="HTH-TYPE TRANSCRIPTIONAL REGULATOR SUTR"/>
    <property type="match status" value="1"/>
</dbReference>
<feature type="domain" description="HTH cro/C1-type" evidence="4">
    <location>
        <begin position="23"/>
        <end position="77"/>
    </location>
</feature>
<accession>B1ZMM3</accession>
<dbReference type="InterPro" id="IPR010982">
    <property type="entry name" value="Lambda_DNA-bd_dom_sf"/>
</dbReference>
<keyword evidence="1" id="KW-0805">Transcription regulation</keyword>
<evidence type="ECO:0000256" key="2">
    <source>
        <dbReference type="ARBA" id="ARBA00023125"/>
    </source>
</evidence>
<keyword evidence="2" id="KW-0238">DNA-binding</keyword>
<dbReference type="InterPro" id="IPR050807">
    <property type="entry name" value="TransReg_Diox_bact_type"/>
</dbReference>
<dbReference type="GO" id="GO:0003700">
    <property type="term" value="F:DNA-binding transcription factor activity"/>
    <property type="evidence" value="ECO:0007669"/>
    <property type="project" value="TreeGrafter"/>
</dbReference>
<dbReference type="GO" id="GO:0003677">
    <property type="term" value="F:DNA binding"/>
    <property type="evidence" value="ECO:0007669"/>
    <property type="project" value="UniProtKB-KW"/>
</dbReference>
<evidence type="ECO:0000313" key="5">
    <source>
        <dbReference type="EMBL" id="ACB74368.1"/>
    </source>
</evidence>
<dbReference type="RefSeq" id="WP_012373906.1">
    <property type="nucleotide sequence ID" value="NC_010571.1"/>
</dbReference>
<dbReference type="PROSITE" id="PS50943">
    <property type="entry name" value="HTH_CROC1"/>
    <property type="match status" value="1"/>
</dbReference>
<sequence length="83" mass="9044">MASKKDPRTPAQIKLAKQLGAAIAEARKKAGLSQDELAYRCGLHRAYMGFVEQGRYSITVATLVQVCSELDAKPSEILDEIGH</sequence>
<dbReference type="GO" id="GO:0005829">
    <property type="term" value="C:cytosol"/>
    <property type="evidence" value="ECO:0007669"/>
    <property type="project" value="TreeGrafter"/>
</dbReference>
<dbReference type="HOGENOM" id="CLU_066192_29_4_0"/>
<keyword evidence="3" id="KW-0804">Transcription</keyword>
<dbReference type="AlphaFoldDB" id="B1ZMM3"/>
<dbReference type="CDD" id="cd00093">
    <property type="entry name" value="HTH_XRE"/>
    <property type="match status" value="1"/>
</dbReference>
<dbReference type="SUPFAM" id="SSF47413">
    <property type="entry name" value="lambda repressor-like DNA-binding domains"/>
    <property type="match status" value="1"/>
</dbReference>
<protein>
    <submittedName>
        <fullName evidence="5">Transcriptional regulator, XRE family</fullName>
    </submittedName>
</protein>
<evidence type="ECO:0000259" key="4">
    <source>
        <dbReference type="PROSITE" id="PS50943"/>
    </source>
</evidence>
<dbReference type="Gene3D" id="1.10.260.40">
    <property type="entry name" value="lambda repressor-like DNA-binding domains"/>
    <property type="match status" value="1"/>
</dbReference>
<dbReference type="KEGG" id="ote:Oter_1080"/>
<dbReference type="PANTHER" id="PTHR46797">
    <property type="entry name" value="HTH-TYPE TRANSCRIPTIONAL REGULATOR"/>
    <property type="match status" value="1"/>
</dbReference>
<organism evidence="5 6">
    <name type="scientific">Opitutus terrae (strain DSM 11246 / JCM 15787 / PB90-1)</name>
    <dbReference type="NCBI Taxonomy" id="452637"/>
    <lineage>
        <taxon>Bacteria</taxon>
        <taxon>Pseudomonadati</taxon>
        <taxon>Verrucomicrobiota</taxon>
        <taxon>Opitutia</taxon>
        <taxon>Opitutales</taxon>
        <taxon>Opitutaceae</taxon>
        <taxon>Opitutus</taxon>
    </lineage>
</organism>
<reference evidence="5 6" key="1">
    <citation type="journal article" date="2011" name="J. Bacteriol.">
        <title>Genome sequence of the verrucomicrobium Opitutus terrae PB90-1, an abundant inhabitant of rice paddy soil ecosystems.</title>
        <authorList>
            <person name="van Passel M.W."/>
            <person name="Kant R."/>
            <person name="Palva A."/>
            <person name="Copeland A."/>
            <person name="Lucas S."/>
            <person name="Lapidus A."/>
            <person name="Glavina del Rio T."/>
            <person name="Pitluck S."/>
            <person name="Goltsman E."/>
            <person name="Clum A."/>
            <person name="Sun H."/>
            <person name="Schmutz J."/>
            <person name="Larimer F.W."/>
            <person name="Land M.L."/>
            <person name="Hauser L."/>
            <person name="Kyrpides N."/>
            <person name="Mikhailova N."/>
            <person name="Richardson P.P."/>
            <person name="Janssen P.H."/>
            <person name="de Vos W.M."/>
            <person name="Smidt H."/>
        </authorList>
    </citation>
    <scope>NUCLEOTIDE SEQUENCE [LARGE SCALE GENOMIC DNA]</scope>
    <source>
        <strain evidence="6">DSM 11246 / JCM 15787 / PB90-1</strain>
    </source>
</reference>
<dbReference type="Proteomes" id="UP000007013">
    <property type="component" value="Chromosome"/>
</dbReference>
<dbReference type="InterPro" id="IPR001387">
    <property type="entry name" value="Cro/C1-type_HTH"/>
</dbReference>